<dbReference type="PANTHER" id="PTHR47600">
    <property type="entry name" value="NUCLEIC ACID-BINDING, OB-FOLD-LIKE PROTEIN"/>
    <property type="match status" value="1"/>
</dbReference>
<dbReference type="Proteomes" id="UP001497522">
    <property type="component" value="Chromosome 12"/>
</dbReference>
<accession>A0ABP1AH63</accession>
<dbReference type="CDD" id="cd05688">
    <property type="entry name" value="S1_RPS1_repeat_ec3"/>
    <property type="match status" value="1"/>
</dbReference>
<dbReference type="PROSITE" id="PS50126">
    <property type="entry name" value="S1"/>
    <property type="match status" value="1"/>
</dbReference>
<sequence length="810" mass="89392">MAASSLQTYSAHCTGRPHGGLLHFHLSSQVGRGSGNLASTLLCRRRRGMLGWVLLMPQCPPPPHLNYSQTSQKLGQMLLPGKMKKKKNIMAMVPNKESGRQTVGKQSEELKFDTEDLLELKFGRLLGESRETTLAKVIGRKVNPDASYVAIEKPSWRKNLETKEVVVAPLKKAAADSLVLNSVPEVTVMSAKEEKGREPTVSPIGMQAKMPITAPPTPVLAQKPFVRRPTATTAVPGDAVLKFTPPSEADSSSSPSLGQPEIQLSQEETRSRETTFGQSLEEEEEEEESQVLKQPMPTTTLAQKPMSRRPSFVAMDAKPELQASSGSLKRPILQLRTKKDNPIAPPATPAAAAAAAPPLPPSTGVFESELSREEERLPDQMMISDEVDEKLNLSTSVTVVPKNAIGDKAVVADQDRLAGWSDEVKAAVRRSEVALECDNKEIEINLMVNQWQEEEDRDWLRAEALLESSTVEEMLFFGANAGGMLVSFRSLVGFLPAWELSAQRRPPSFRTWAMDKGFTLKEPKFTETFIPDSSLSRVVVGSETSKRTQESSIRVEDDSQRNLLKQYREERRNALSKLVGETARVVVIGLDRGRRRLRLSEKAAEGEGQELTQKKANVMEGLNVGDVVCCTVKKVTSYGAFVEVQGVPALIHISELSWNRIVDPTTVVAVGQELEAKVCRLDRFMQRINLSLKQMQVDPLRETLESLLDSTDMELETEDMAVEIDAKIPEVNGVIKRLEQIKGIDSVVKGRCLQGMAMAPSFQVYLSGQLSNGYKLIARSGNQVQEVLVLTSLDRESAKQAILECTMRDD</sequence>
<proteinExistence type="predicted"/>
<dbReference type="InterPro" id="IPR003029">
    <property type="entry name" value="S1_domain"/>
</dbReference>
<organism evidence="3 4">
    <name type="scientific">Sphagnum jensenii</name>
    <dbReference type="NCBI Taxonomy" id="128206"/>
    <lineage>
        <taxon>Eukaryota</taxon>
        <taxon>Viridiplantae</taxon>
        <taxon>Streptophyta</taxon>
        <taxon>Embryophyta</taxon>
        <taxon>Bryophyta</taxon>
        <taxon>Sphagnophytina</taxon>
        <taxon>Sphagnopsida</taxon>
        <taxon>Sphagnales</taxon>
        <taxon>Sphagnaceae</taxon>
        <taxon>Sphagnum</taxon>
    </lineage>
</organism>
<feature type="domain" description="S1 motif" evidence="2">
    <location>
        <begin position="625"/>
        <end position="693"/>
    </location>
</feature>
<dbReference type="Gene3D" id="2.40.50.140">
    <property type="entry name" value="Nucleic acid-binding proteins"/>
    <property type="match status" value="1"/>
</dbReference>
<evidence type="ECO:0000313" key="4">
    <source>
        <dbReference type="Proteomes" id="UP001497522"/>
    </source>
</evidence>
<dbReference type="SUPFAM" id="SSF50249">
    <property type="entry name" value="Nucleic acid-binding proteins"/>
    <property type="match status" value="1"/>
</dbReference>
<dbReference type="Pfam" id="PF00575">
    <property type="entry name" value="S1"/>
    <property type="match status" value="1"/>
</dbReference>
<reference evidence="3" key="1">
    <citation type="submission" date="2024-03" db="EMBL/GenBank/DDBJ databases">
        <authorList>
            <consortium name="ELIXIR-Norway"/>
            <consortium name="Elixir Norway"/>
        </authorList>
    </citation>
    <scope>NUCLEOTIDE SEQUENCE</scope>
</reference>
<evidence type="ECO:0000313" key="3">
    <source>
        <dbReference type="EMBL" id="CAK9861854.1"/>
    </source>
</evidence>
<dbReference type="PANTHER" id="PTHR47600:SF1">
    <property type="entry name" value="NUCLEIC ACID-BINDING, OB-FOLD-LIKE PROTEIN"/>
    <property type="match status" value="1"/>
</dbReference>
<evidence type="ECO:0000256" key="1">
    <source>
        <dbReference type="SAM" id="MobiDB-lite"/>
    </source>
</evidence>
<protein>
    <recommendedName>
        <fullName evidence="2">S1 motif domain-containing protein</fullName>
    </recommendedName>
</protein>
<dbReference type="InterPro" id="IPR012340">
    <property type="entry name" value="NA-bd_OB-fold"/>
</dbReference>
<name>A0ABP1AH63_9BRYO</name>
<dbReference type="EMBL" id="OZ023713">
    <property type="protein sequence ID" value="CAK9861854.1"/>
    <property type="molecule type" value="Genomic_DNA"/>
</dbReference>
<gene>
    <name evidence="3" type="ORF">CSSPJE1EN2_LOCUS4849</name>
</gene>
<feature type="compositionally biased region" description="Acidic residues" evidence="1">
    <location>
        <begin position="280"/>
        <end position="289"/>
    </location>
</feature>
<evidence type="ECO:0000259" key="2">
    <source>
        <dbReference type="PROSITE" id="PS50126"/>
    </source>
</evidence>
<feature type="region of interest" description="Disordered" evidence="1">
    <location>
        <begin position="236"/>
        <end position="309"/>
    </location>
</feature>
<feature type="region of interest" description="Disordered" evidence="1">
    <location>
        <begin position="339"/>
        <end position="359"/>
    </location>
</feature>
<dbReference type="SMART" id="SM00316">
    <property type="entry name" value="S1"/>
    <property type="match status" value="1"/>
</dbReference>
<feature type="compositionally biased region" description="Low complexity" evidence="1">
    <location>
        <begin position="245"/>
        <end position="256"/>
    </location>
</feature>
<keyword evidence="4" id="KW-1185">Reference proteome</keyword>